<dbReference type="InterPro" id="IPR018076">
    <property type="entry name" value="T2SS_GspF_dom"/>
</dbReference>
<feature type="domain" description="Type II secretion system protein GspF" evidence="7">
    <location>
        <begin position="82"/>
        <end position="205"/>
    </location>
</feature>
<keyword evidence="3 6" id="KW-0812">Transmembrane</keyword>
<keyword evidence="2" id="KW-1003">Cell membrane</keyword>
<comment type="subcellular location">
    <subcellularLocation>
        <location evidence="1">Cell membrane</location>
        <topology evidence="1">Multi-pass membrane protein</topology>
    </subcellularLocation>
</comment>
<keyword evidence="5 6" id="KW-0472">Membrane</keyword>
<evidence type="ECO:0000256" key="5">
    <source>
        <dbReference type="ARBA" id="ARBA00023136"/>
    </source>
</evidence>
<organism evidence="8 9">
    <name type="scientific">[Actinomadura] parvosata subsp. kistnae</name>
    <dbReference type="NCBI Taxonomy" id="1909395"/>
    <lineage>
        <taxon>Bacteria</taxon>
        <taxon>Bacillati</taxon>
        <taxon>Actinomycetota</taxon>
        <taxon>Actinomycetes</taxon>
        <taxon>Streptosporangiales</taxon>
        <taxon>Streptosporangiaceae</taxon>
        <taxon>Nonomuraea</taxon>
    </lineage>
</organism>
<feature type="transmembrane region" description="Helical" evidence="6">
    <location>
        <begin position="216"/>
        <end position="240"/>
    </location>
</feature>
<evidence type="ECO:0000313" key="9">
    <source>
        <dbReference type="Proteomes" id="UP000190797"/>
    </source>
</evidence>
<evidence type="ECO:0000256" key="6">
    <source>
        <dbReference type="SAM" id="Phobius"/>
    </source>
</evidence>
<gene>
    <name evidence="8" type="ORF">BKM31_43515</name>
</gene>
<evidence type="ECO:0000256" key="4">
    <source>
        <dbReference type="ARBA" id="ARBA00022989"/>
    </source>
</evidence>
<dbReference type="EMBL" id="CP017717">
    <property type="protein sequence ID" value="AQZ67421.1"/>
    <property type="molecule type" value="Genomic_DNA"/>
</dbReference>
<evidence type="ECO:0000256" key="3">
    <source>
        <dbReference type="ARBA" id="ARBA00022692"/>
    </source>
</evidence>
<name>A0A1V0AB45_9ACTN</name>
<dbReference type="OrthoDB" id="4337966at2"/>
<keyword evidence="4 6" id="KW-1133">Transmembrane helix</keyword>
<dbReference type="KEGG" id="noa:BKM31_43515"/>
<evidence type="ECO:0000256" key="1">
    <source>
        <dbReference type="ARBA" id="ARBA00004651"/>
    </source>
</evidence>
<evidence type="ECO:0000256" key="2">
    <source>
        <dbReference type="ARBA" id="ARBA00022475"/>
    </source>
</evidence>
<keyword evidence="9" id="KW-1185">Reference proteome</keyword>
<evidence type="ECO:0000313" key="8">
    <source>
        <dbReference type="EMBL" id="AQZ67421.1"/>
    </source>
</evidence>
<dbReference type="PANTHER" id="PTHR35007:SF4">
    <property type="entry name" value="CONSERVED TRANSMEMBRANE PROTEIN-RELATED"/>
    <property type="match status" value="1"/>
</dbReference>
<proteinExistence type="predicted"/>
<reference evidence="9" key="1">
    <citation type="journal article" date="2017" name="Med. Chem. Commun.">
        <title>Nonomuraea sp. ATCC 55076 harbours the largest actinomycete chromosome to date and the kistamicin biosynthetic gene cluster.</title>
        <authorList>
            <person name="Nazari B."/>
            <person name="Forneris C.C."/>
            <person name="Gibson M.I."/>
            <person name="Moon K."/>
            <person name="Schramma K.R."/>
            <person name="Seyedsayamdost M.R."/>
        </authorList>
    </citation>
    <scope>NUCLEOTIDE SEQUENCE [LARGE SCALE GENOMIC DNA]</scope>
    <source>
        <strain evidence="9">ATCC 55076</strain>
    </source>
</reference>
<accession>A0A1V0AB45</accession>
<dbReference type="Proteomes" id="UP000190797">
    <property type="component" value="Chromosome"/>
</dbReference>
<protein>
    <submittedName>
        <fullName evidence="8">Pilus assembly protein TadB</fullName>
    </submittedName>
</protein>
<feature type="transmembrane region" description="Helical" evidence="6">
    <location>
        <begin position="192"/>
        <end position="209"/>
    </location>
</feature>
<dbReference type="Pfam" id="PF00482">
    <property type="entry name" value="T2SSF"/>
    <property type="match status" value="1"/>
</dbReference>
<evidence type="ECO:0000259" key="7">
    <source>
        <dbReference type="Pfam" id="PF00482"/>
    </source>
</evidence>
<dbReference type="GO" id="GO:0005886">
    <property type="term" value="C:plasma membrane"/>
    <property type="evidence" value="ECO:0007669"/>
    <property type="project" value="UniProtKB-SubCell"/>
</dbReference>
<dbReference type="PANTHER" id="PTHR35007">
    <property type="entry name" value="INTEGRAL MEMBRANE PROTEIN-RELATED"/>
    <property type="match status" value="1"/>
</dbReference>
<dbReference type="RefSeq" id="WP_080043728.1">
    <property type="nucleotide sequence ID" value="NZ_CP017717.1"/>
</dbReference>
<sequence>MTSAVIAALSAACAIWLWTGPTPATTRLNKLLLSPTPGPPSWASMLKRLTHATTITGTITGSIPATPARRADAWRRASIELCQALAAELSAGRTASDSLTRAITAVDLPDPDLLRPVIAAARDGGDVAAALTSSAPQEGGEGIRQLAACWEVSTTAGAALAALVDRVAHTLRAAQAHRQDVAAQLAGPRTTARMLAVLPALGLLMAAALNMHPLSFLLGTFPGLMCLMTGITLDVCGLWWTNRMATHAQT</sequence>
<dbReference type="AlphaFoldDB" id="A0A1V0AB45"/>
<dbReference type="STRING" id="1909395.BKM31_43515"/>